<dbReference type="EMBL" id="WNWW01000231">
    <property type="protein sequence ID" value="KAF3428085.1"/>
    <property type="molecule type" value="Genomic_DNA"/>
</dbReference>
<evidence type="ECO:0000256" key="10">
    <source>
        <dbReference type="SAM" id="Phobius"/>
    </source>
</evidence>
<feature type="transmembrane region" description="Helical" evidence="10">
    <location>
        <begin position="624"/>
        <end position="647"/>
    </location>
</feature>
<dbReference type="GO" id="GO:0004984">
    <property type="term" value="F:olfactory receptor activity"/>
    <property type="evidence" value="ECO:0007669"/>
    <property type="project" value="InterPro"/>
</dbReference>
<dbReference type="AlphaFoldDB" id="A0A833S148"/>
<feature type="transmembrane region" description="Helical" evidence="10">
    <location>
        <begin position="1109"/>
        <end position="1130"/>
    </location>
</feature>
<evidence type="ECO:0000256" key="6">
    <source>
        <dbReference type="ARBA" id="ARBA00022989"/>
    </source>
</evidence>
<comment type="subcellular location">
    <subcellularLocation>
        <location evidence="1">Cell membrane</location>
        <topology evidence="1">Multi-pass membrane protein</topology>
    </subcellularLocation>
</comment>
<accession>A0A833S148</accession>
<reference evidence="11" key="1">
    <citation type="submission" date="2019-11" db="EMBL/GenBank/DDBJ databases">
        <title>The nuclear and mitochondrial genomes of Frieseomelitta varia - a highly eusocial stingless bee (Meliponini) with a permanently sterile worker caste.</title>
        <authorList>
            <person name="Freitas F.C.P."/>
            <person name="Lourenco A.P."/>
            <person name="Nunes F.M.F."/>
            <person name="Paschoal A.R."/>
            <person name="Abreu F.C.P."/>
            <person name="Barbin F.O."/>
            <person name="Bataglia L."/>
            <person name="Cardoso-Junior C.A.M."/>
            <person name="Cervoni M.S."/>
            <person name="Silva S.R."/>
            <person name="Dalarmi F."/>
            <person name="Del Lama M.A."/>
            <person name="Depintor T.S."/>
            <person name="Ferreira K.M."/>
            <person name="Goria P.S."/>
            <person name="Jaskot M.C."/>
            <person name="Lago D.C."/>
            <person name="Luna-Lucena D."/>
            <person name="Moda L.M."/>
            <person name="Nascimento L."/>
            <person name="Pedrino M."/>
            <person name="Rabico F.O."/>
            <person name="Sanches F.C."/>
            <person name="Santos D.E."/>
            <person name="Santos C.G."/>
            <person name="Vieira J."/>
            <person name="Lopes T.F."/>
            <person name="Barchuk A.R."/>
            <person name="Hartfelder K."/>
            <person name="Simoes Z.L.P."/>
            <person name="Bitondi M.M.G."/>
            <person name="Pinheiro D.G."/>
        </authorList>
    </citation>
    <scope>NUCLEOTIDE SEQUENCE</scope>
    <source>
        <strain evidence="11">USP_RPSP 00005682</strain>
        <tissue evidence="11">Whole individual</tissue>
    </source>
</reference>
<dbReference type="Proteomes" id="UP000655588">
    <property type="component" value="Unassembled WGS sequence"/>
</dbReference>
<keyword evidence="5" id="KW-0552">Olfaction</keyword>
<feature type="transmembrane region" description="Helical" evidence="10">
    <location>
        <begin position="948"/>
        <end position="970"/>
    </location>
</feature>
<feature type="transmembrane region" description="Helical" evidence="10">
    <location>
        <begin position="717"/>
        <end position="735"/>
    </location>
</feature>
<evidence type="ECO:0000256" key="2">
    <source>
        <dbReference type="ARBA" id="ARBA00022475"/>
    </source>
</evidence>
<keyword evidence="12" id="KW-1185">Reference proteome</keyword>
<evidence type="ECO:0000256" key="4">
    <source>
        <dbReference type="ARBA" id="ARBA00022692"/>
    </source>
</evidence>
<keyword evidence="7 10" id="KW-0472">Membrane</keyword>
<dbReference type="Pfam" id="PF02949">
    <property type="entry name" value="7tm_6"/>
    <property type="match status" value="2"/>
</dbReference>
<feature type="transmembrane region" description="Helical" evidence="10">
    <location>
        <begin position="264"/>
        <end position="286"/>
    </location>
</feature>
<feature type="transmembrane region" description="Helical" evidence="10">
    <location>
        <begin position="215"/>
        <end position="244"/>
    </location>
</feature>
<evidence type="ECO:0000313" key="12">
    <source>
        <dbReference type="Proteomes" id="UP000655588"/>
    </source>
</evidence>
<keyword evidence="8" id="KW-0675">Receptor</keyword>
<dbReference type="GO" id="GO:0005886">
    <property type="term" value="C:plasma membrane"/>
    <property type="evidence" value="ECO:0007669"/>
    <property type="project" value="UniProtKB-SubCell"/>
</dbReference>
<dbReference type="GO" id="GO:0007165">
    <property type="term" value="P:signal transduction"/>
    <property type="evidence" value="ECO:0007669"/>
    <property type="project" value="UniProtKB-KW"/>
</dbReference>
<comment type="caution">
    <text evidence="11">The sequence shown here is derived from an EMBL/GenBank/DDBJ whole genome shotgun (WGS) entry which is preliminary data.</text>
</comment>
<keyword evidence="9" id="KW-0807">Transducer</keyword>
<gene>
    <name evidence="11" type="ORF">E2986_11934</name>
</gene>
<evidence type="ECO:0000256" key="1">
    <source>
        <dbReference type="ARBA" id="ARBA00004651"/>
    </source>
</evidence>
<evidence type="ECO:0000313" key="11">
    <source>
        <dbReference type="EMBL" id="KAF3428085.1"/>
    </source>
</evidence>
<sequence>MKDMVYIVAKLIINVCIFIFYNSQSLSISRSVYELKWYDETVKVQKDLLNVLVCQSPMTLSINFLVPELSLRYNCTYVSNALSMCTALQKAISITRFSVALSFCWPLPMNSSRNQIFGYKVAQIFSIVNVTLLLLPCFYAIYLRSNDMEIVSKCISQSICQIQCIAQTVICFCKHNTLQCKLQRIVDELWTCVREAQPYEKEIFRMYIARCGRFYGTYIACAYTITIVYVCGPLFLPIVHVIYAEYPFDVNRPSMTAVVRAHQIIVSHQCCAHVCICVFGAFLIWFTAARFECLGVEVQRCTDIRMLAVCIEKQLRLRRYARDVISCFRFMIFFVIMTCSLVMTLCAILMIMVNSMQQNTSLLVKLMFSFIAFFFLLYLYMYAWPADHMKNMVYMVDKLIINSLSISRSVYELKWYDETVRMQKDLLNVLVCQSPLKLSISFLVPELSLQRAFSITRFSVALSFCWPLPMNSSRNQIFGYKVAQIFSIVNVTLLILFLFYAIYLRSGDIEIVSKCIGQSILQIQCIVQTVVCFCKHDTLQCKLQRIVDELWTCIREAQPYEKEIFRIYIARCGRFYGTYIACAYTITIFYVYGPLFLPIIHIFHVEYPFDVNRTLMNAVTRAHLIIACQQSCAHVCVCVFGAFLIWFTAARFECLGVEVQRCTDIRMLAVCIEKHLRLRRYARDVMSCFRFMIFFVIITCTLMMTLSVIIMVMKIPLLVKLPFASGVLVFLMYLYMYTWPADHMKDMVYMVAKLIINSLSISHGVYELKWYDETVRMQKDLLKVLVFESPEKLSVNFLVPELSLLYYCTYVSNALSMCTALRAILDKTTVIHIIWLCVVITFCWPLPVSSSKLRVLVFKLLIICSGISTGIIVLLLIYTTYLHLDNFVISSKTFCLSICISQHPIQSFMYVVNYGSLQRIVDEMVVCFKEARQYERDIFSKYIAKCNVFYGGTLIFVYITGLVFVMGPVALPIDYPLECEYPFRVNYTSIIIFIYFHQSFVCFQCAAHVCLSAFGAFLLWFTAARFECLAMEFQNSSNIDTLIVCIKKQLHLRRYAEQVVNCLRFLVLYAISVGTCALTLCGIIMIVVSKFSDILYNIKSVAVFMNSPQVVKTQFITISVTMLIQVYMFAWPADYMKEWSINVSRSVYDGKWYKQSLKLQKMFLNVMLYQKPITLSISCLLEELSLRYYCSLYIYLLCLYIYKQKKISMLFPLILLDQIIDRSIPQNVKKKVL</sequence>
<protein>
    <recommendedName>
        <fullName evidence="13">Odorant receptor</fullName>
    </recommendedName>
</protein>
<proteinExistence type="predicted"/>
<evidence type="ECO:0000256" key="5">
    <source>
        <dbReference type="ARBA" id="ARBA00022725"/>
    </source>
</evidence>
<keyword evidence="6 10" id="KW-1133">Transmembrane helix</keyword>
<feature type="transmembrane region" description="Helical" evidence="10">
    <location>
        <begin position="482"/>
        <end position="504"/>
    </location>
</feature>
<dbReference type="GO" id="GO:0005549">
    <property type="term" value="F:odorant binding"/>
    <property type="evidence" value="ECO:0007669"/>
    <property type="project" value="InterPro"/>
</dbReference>
<evidence type="ECO:0000256" key="9">
    <source>
        <dbReference type="ARBA" id="ARBA00023224"/>
    </source>
</evidence>
<feature type="transmembrane region" description="Helical" evidence="10">
    <location>
        <begin position="688"/>
        <end position="711"/>
    </location>
</feature>
<feature type="transmembrane region" description="Helical" evidence="10">
    <location>
        <begin position="990"/>
        <end position="1021"/>
    </location>
</feature>
<dbReference type="InterPro" id="IPR004117">
    <property type="entry name" value="7tm6_olfct_rcpt"/>
</dbReference>
<feature type="transmembrane region" description="Helical" evidence="10">
    <location>
        <begin position="7"/>
        <end position="28"/>
    </location>
</feature>
<organism evidence="11 12">
    <name type="scientific">Frieseomelitta varia</name>
    <dbReference type="NCBI Taxonomy" id="561572"/>
    <lineage>
        <taxon>Eukaryota</taxon>
        <taxon>Metazoa</taxon>
        <taxon>Ecdysozoa</taxon>
        <taxon>Arthropoda</taxon>
        <taxon>Hexapoda</taxon>
        <taxon>Insecta</taxon>
        <taxon>Pterygota</taxon>
        <taxon>Neoptera</taxon>
        <taxon>Endopterygota</taxon>
        <taxon>Hymenoptera</taxon>
        <taxon>Apocrita</taxon>
        <taxon>Aculeata</taxon>
        <taxon>Apoidea</taxon>
        <taxon>Anthophila</taxon>
        <taxon>Apidae</taxon>
        <taxon>Frieseomelitta</taxon>
    </lineage>
</organism>
<feature type="transmembrane region" description="Helical" evidence="10">
    <location>
        <begin position="860"/>
        <end position="884"/>
    </location>
</feature>
<evidence type="ECO:0000256" key="8">
    <source>
        <dbReference type="ARBA" id="ARBA00023170"/>
    </source>
</evidence>
<dbReference type="PANTHER" id="PTHR21137:SF35">
    <property type="entry name" value="ODORANT RECEPTOR 19A-RELATED"/>
    <property type="match status" value="1"/>
</dbReference>
<keyword evidence="3" id="KW-0716">Sensory transduction</keyword>
<evidence type="ECO:0000256" key="7">
    <source>
        <dbReference type="ARBA" id="ARBA00023136"/>
    </source>
</evidence>
<feature type="transmembrane region" description="Helical" evidence="10">
    <location>
        <begin position="576"/>
        <end position="604"/>
    </location>
</feature>
<feature type="transmembrane region" description="Helical" evidence="10">
    <location>
        <begin position="1063"/>
        <end position="1089"/>
    </location>
</feature>
<feature type="transmembrane region" description="Helical" evidence="10">
    <location>
        <begin position="327"/>
        <end position="351"/>
    </location>
</feature>
<feature type="transmembrane region" description="Helical" evidence="10">
    <location>
        <begin position="830"/>
        <end position="848"/>
    </location>
</feature>
<keyword evidence="4 10" id="KW-0812">Transmembrane</keyword>
<evidence type="ECO:0008006" key="13">
    <source>
        <dbReference type="Google" id="ProtNLM"/>
    </source>
</evidence>
<keyword evidence="2" id="KW-1003">Cell membrane</keyword>
<evidence type="ECO:0000256" key="3">
    <source>
        <dbReference type="ARBA" id="ARBA00022606"/>
    </source>
</evidence>
<feature type="transmembrane region" description="Helical" evidence="10">
    <location>
        <begin position="363"/>
        <end position="383"/>
    </location>
</feature>
<feature type="transmembrane region" description="Helical" evidence="10">
    <location>
        <begin position="804"/>
        <end position="825"/>
    </location>
</feature>
<name>A0A833S148_9HYME</name>
<feature type="transmembrane region" description="Helical" evidence="10">
    <location>
        <begin position="121"/>
        <end position="143"/>
    </location>
</feature>
<dbReference type="PANTHER" id="PTHR21137">
    <property type="entry name" value="ODORANT RECEPTOR"/>
    <property type="match status" value="1"/>
</dbReference>